<evidence type="ECO:0000313" key="1">
    <source>
        <dbReference type="EMBL" id="AKT39920.1"/>
    </source>
</evidence>
<protein>
    <submittedName>
        <fullName evidence="1">Uncharacterized protein</fullName>
    </submittedName>
</protein>
<dbReference type="AlphaFoldDB" id="A0A0K1EGC3"/>
<dbReference type="OrthoDB" id="5490180at2"/>
<keyword evidence="2" id="KW-1185">Reference proteome</keyword>
<dbReference type="RefSeq" id="WP_156338738.1">
    <property type="nucleotide sequence ID" value="NZ_CP012159.1"/>
</dbReference>
<dbReference type="STRING" id="52.CMC5_040710"/>
<reference evidence="1 2" key="1">
    <citation type="submission" date="2015-07" db="EMBL/GenBank/DDBJ databases">
        <title>Genome analysis of myxobacterium Chondromyces crocatus Cm c5 reveals a high potential for natural compound synthesis and the genetic basis for the loss of fruiting body formation.</title>
        <authorList>
            <person name="Zaburannyi N."/>
            <person name="Bunk B."/>
            <person name="Maier J."/>
            <person name="Overmann J."/>
            <person name="Mueller R."/>
        </authorList>
    </citation>
    <scope>NUCLEOTIDE SEQUENCE [LARGE SCALE GENOMIC DNA]</scope>
    <source>
        <strain evidence="1 2">Cm c5</strain>
    </source>
</reference>
<sequence>MPYTTKLPDLTGVRGTHYTKESNFLYYVRSNGSSGEVYRLPLHPSTLVAEGFGITFTSGSVNLNSHGAVDIQRQPGFQFKGMNNARVAKLTDVNALSAITSDQMLSVNWSSITNNNIVTIDTDNGVVKDTFYVVRIPTTIGTINAFNYAKVRVYSSSGVVRIDWATLLFGANPIRVSPNYDDPRDIVVSEYESDIYISGVSPSGGYVARFTRLVGGPYPQYTLSPIYVNVDPLDEPQQLTVEGSFVYVVDKTSVWRCDPSQGIQEELVSGLSGGIGLLLETRDSVLRAYIIDGAGDIRIVSLSDYASFPLPAPPPVYSIGAAPGFMSWADEEHTAIYVTDRSSNRVLRLDLASGDVVPETSTPPIPWSVEVISPNDIYIASDSEIGLYSRSLTVTSVLPLGIGVIPFQYINNSEANPSSPAPDDGKVNTSSAPGYYFSQYPNLPLGGNLSLMINHELAWNSAIRFYRVSLRKVESLQGRTITSSFTDLIWNSNFVPPRFEPTVTAATNNAYPIRNPNELWFSPYLGTIIATNTSDNGHNVLKIEFLNANMQVVPNGTFERLILIDNTRYGGRLEFPRVGSNTAAPAANVYPNPATNCGCVSFDTKNDLVEIDFGAWQPQAAGEYTLSVSKGGKALPLLKETGSVTPSPTLHQKTKTSANKPIRVGHLVEDCDVANIVISLSVPSRVIDGFGWVNLSANFSRSFTLIKGAVTHSAWQEP</sequence>
<accession>A0A0K1EGC3</accession>
<organism evidence="1 2">
    <name type="scientific">Chondromyces crocatus</name>
    <dbReference type="NCBI Taxonomy" id="52"/>
    <lineage>
        <taxon>Bacteria</taxon>
        <taxon>Pseudomonadati</taxon>
        <taxon>Myxococcota</taxon>
        <taxon>Polyangia</taxon>
        <taxon>Polyangiales</taxon>
        <taxon>Polyangiaceae</taxon>
        <taxon>Chondromyces</taxon>
    </lineage>
</organism>
<evidence type="ECO:0000313" key="2">
    <source>
        <dbReference type="Proteomes" id="UP000067626"/>
    </source>
</evidence>
<dbReference type="SUPFAM" id="SSF63829">
    <property type="entry name" value="Calcium-dependent phosphotriesterase"/>
    <property type="match status" value="1"/>
</dbReference>
<dbReference type="KEGG" id="ccro:CMC5_040710"/>
<gene>
    <name evidence="1" type="ORF">CMC5_040710</name>
</gene>
<dbReference type="EMBL" id="CP012159">
    <property type="protein sequence ID" value="AKT39920.1"/>
    <property type="molecule type" value="Genomic_DNA"/>
</dbReference>
<dbReference type="Proteomes" id="UP000067626">
    <property type="component" value="Chromosome"/>
</dbReference>
<name>A0A0K1EGC3_CHOCO</name>
<proteinExistence type="predicted"/>